<dbReference type="PANTHER" id="PTHR47992">
    <property type="entry name" value="PROTEIN PHOSPHATASE"/>
    <property type="match status" value="1"/>
</dbReference>
<feature type="region of interest" description="Disordered" evidence="1">
    <location>
        <begin position="54"/>
        <end position="88"/>
    </location>
</feature>
<feature type="compositionally biased region" description="Polar residues" evidence="1">
    <location>
        <begin position="186"/>
        <end position="206"/>
    </location>
</feature>
<evidence type="ECO:0000259" key="2">
    <source>
        <dbReference type="PROSITE" id="PS51746"/>
    </source>
</evidence>
<proteinExistence type="predicted"/>
<protein>
    <recommendedName>
        <fullName evidence="2">PPM-type phosphatase domain-containing protein</fullName>
    </recommendedName>
</protein>
<sequence>MGCTASTLRQSPAPPHDKDDAAPQGPKVFVLDVDATLSKVETWHAAVAAREDRIAALQSPAATDGEEHPQQPGEPRAAASGSPRKSAAALAVPMSDLIHSVASLSRAGKEPTHRKTNQDSCCAFSQYCRPTQALLAALDGHGPQGHVVSGFLKDRLPQALAEALGEGAAACAAAGGGGGGAGGNPANASFSSTARSSTGGQQQRGSPSKAAGRMPRRSSSSSSGGGGAADAPSVATALASTFLRLDTDLRREMGANANYSGSTAAVCMLQGRRLTTAWVGDSKAVLARQDPRGLRAIPLTRDHKPNHPDEKARILGAGGRVQRLSDARGQPVGPNRVWLADAWVPGLAMSRAIGDIVAHTVGVASEPETSAVELCPQDKWLILATDGVWEFIDPQAAIDIVGGCKDAEEACRTLVDCAWAKWLQEEEGVVDDITVIAVKLNPV</sequence>
<dbReference type="InterPro" id="IPR015655">
    <property type="entry name" value="PP2C"/>
</dbReference>
<evidence type="ECO:0000256" key="1">
    <source>
        <dbReference type="SAM" id="MobiDB-lite"/>
    </source>
</evidence>
<comment type="caution">
    <text evidence="3">The sequence shown here is derived from an EMBL/GenBank/DDBJ whole genome shotgun (WGS) entry which is preliminary data.</text>
</comment>
<feature type="region of interest" description="Disordered" evidence="1">
    <location>
        <begin position="174"/>
        <end position="231"/>
    </location>
</feature>
<accession>A0AAD5DNV5</accession>
<dbReference type="EMBL" id="JADXDR010000095">
    <property type="protein sequence ID" value="KAI7839798.1"/>
    <property type="molecule type" value="Genomic_DNA"/>
</dbReference>
<dbReference type="GO" id="GO:0004722">
    <property type="term" value="F:protein serine/threonine phosphatase activity"/>
    <property type="evidence" value="ECO:0007669"/>
    <property type="project" value="InterPro"/>
</dbReference>
<dbReference type="CDD" id="cd00143">
    <property type="entry name" value="PP2Cc"/>
    <property type="match status" value="1"/>
</dbReference>
<dbReference type="Pfam" id="PF00481">
    <property type="entry name" value="PP2C"/>
    <property type="match status" value="1"/>
</dbReference>
<reference evidence="3" key="1">
    <citation type="submission" date="2020-11" db="EMBL/GenBank/DDBJ databases">
        <title>Chlorella ohadii genome sequencing and assembly.</title>
        <authorList>
            <person name="Murik O."/>
            <person name="Treves H."/>
            <person name="Kedem I."/>
            <person name="Shotland Y."/>
            <person name="Kaplan A."/>
        </authorList>
    </citation>
    <scope>NUCLEOTIDE SEQUENCE</scope>
    <source>
        <strain evidence="3">1</strain>
    </source>
</reference>
<dbReference type="AlphaFoldDB" id="A0AAD5DNV5"/>
<dbReference type="InterPro" id="IPR001932">
    <property type="entry name" value="PPM-type_phosphatase-like_dom"/>
</dbReference>
<feature type="compositionally biased region" description="Polar residues" evidence="1">
    <location>
        <begin position="1"/>
        <end position="10"/>
    </location>
</feature>
<feature type="compositionally biased region" description="Gly residues" evidence="1">
    <location>
        <begin position="174"/>
        <end position="183"/>
    </location>
</feature>
<evidence type="ECO:0000313" key="3">
    <source>
        <dbReference type="EMBL" id="KAI7839798.1"/>
    </source>
</evidence>
<dbReference type="SUPFAM" id="SSF81606">
    <property type="entry name" value="PP2C-like"/>
    <property type="match status" value="1"/>
</dbReference>
<feature type="domain" description="PPM-type phosphatase" evidence="2">
    <location>
        <begin position="98"/>
        <end position="440"/>
    </location>
</feature>
<evidence type="ECO:0000313" key="4">
    <source>
        <dbReference type="Proteomes" id="UP001205105"/>
    </source>
</evidence>
<feature type="compositionally biased region" description="Low complexity" evidence="1">
    <location>
        <begin position="210"/>
        <end position="222"/>
    </location>
</feature>
<dbReference type="SMART" id="SM00332">
    <property type="entry name" value="PP2Cc"/>
    <property type="match status" value="1"/>
</dbReference>
<gene>
    <name evidence="3" type="ORF">COHA_006597</name>
</gene>
<feature type="region of interest" description="Disordered" evidence="1">
    <location>
        <begin position="1"/>
        <end position="25"/>
    </location>
</feature>
<dbReference type="Proteomes" id="UP001205105">
    <property type="component" value="Unassembled WGS sequence"/>
</dbReference>
<organism evidence="3 4">
    <name type="scientific">Chlorella ohadii</name>
    <dbReference type="NCBI Taxonomy" id="2649997"/>
    <lineage>
        <taxon>Eukaryota</taxon>
        <taxon>Viridiplantae</taxon>
        <taxon>Chlorophyta</taxon>
        <taxon>core chlorophytes</taxon>
        <taxon>Trebouxiophyceae</taxon>
        <taxon>Chlorellales</taxon>
        <taxon>Chlorellaceae</taxon>
        <taxon>Chlorella clade</taxon>
        <taxon>Chlorella</taxon>
    </lineage>
</organism>
<dbReference type="InterPro" id="IPR036457">
    <property type="entry name" value="PPM-type-like_dom_sf"/>
</dbReference>
<dbReference type="PROSITE" id="PS51746">
    <property type="entry name" value="PPM_2"/>
    <property type="match status" value="1"/>
</dbReference>
<name>A0AAD5DNV5_9CHLO</name>
<keyword evidence="4" id="KW-1185">Reference proteome</keyword>
<dbReference type="Gene3D" id="3.60.40.10">
    <property type="entry name" value="PPM-type phosphatase domain"/>
    <property type="match status" value="1"/>
</dbReference>